<organism evidence="1 2">
    <name type="scientific">Solanum bulbocastanum</name>
    <name type="common">Wild potato</name>
    <dbReference type="NCBI Taxonomy" id="147425"/>
    <lineage>
        <taxon>Eukaryota</taxon>
        <taxon>Viridiplantae</taxon>
        <taxon>Streptophyta</taxon>
        <taxon>Embryophyta</taxon>
        <taxon>Tracheophyta</taxon>
        <taxon>Spermatophyta</taxon>
        <taxon>Magnoliopsida</taxon>
        <taxon>eudicotyledons</taxon>
        <taxon>Gunneridae</taxon>
        <taxon>Pentapetalae</taxon>
        <taxon>asterids</taxon>
        <taxon>lamiids</taxon>
        <taxon>Solanales</taxon>
        <taxon>Solanaceae</taxon>
        <taxon>Solanoideae</taxon>
        <taxon>Solaneae</taxon>
        <taxon>Solanum</taxon>
    </lineage>
</organism>
<protein>
    <submittedName>
        <fullName evidence="1">Uncharacterized protein</fullName>
    </submittedName>
</protein>
<sequence>MLLPSAEGCICCIEYIMSRFWSTGLLRFISF</sequence>
<evidence type="ECO:0000313" key="2">
    <source>
        <dbReference type="Proteomes" id="UP001371456"/>
    </source>
</evidence>
<gene>
    <name evidence="1" type="ORF">RDI58_014511</name>
</gene>
<accession>A0AAN8TIC0</accession>
<proteinExistence type="predicted"/>
<dbReference type="AlphaFoldDB" id="A0AAN8TIC0"/>
<dbReference type="EMBL" id="JBANQN010000006">
    <property type="protein sequence ID" value="KAK6785986.1"/>
    <property type="molecule type" value="Genomic_DNA"/>
</dbReference>
<name>A0AAN8TIC0_SOLBU</name>
<comment type="caution">
    <text evidence="1">The sequence shown here is derived from an EMBL/GenBank/DDBJ whole genome shotgun (WGS) entry which is preliminary data.</text>
</comment>
<reference evidence="1 2" key="1">
    <citation type="submission" date="2024-02" db="EMBL/GenBank/DDBJ databases">
        <title>de novo genome assembly of Solanum bulbocastanum strain 11H21.</title>
        <authorList>
            <person name="Hosaka A.J."/>
        </authorList>
    </citation>
    <scope>NUCLEOTIDE SEQUENCE [LARGE SCALE GENOMIC DNA]</scope>
    <source>
        <tissue evidence="1">Young leaves</tissue>
    </source>
</reference>
<dbReference type="Proteomes" id="UP001371456">
    <property type="component" value="Unassembled WGS sequence"/>
</dbReference>
<evidence type="ECO:0000313" key="1">
    <source>
        <dbReference type="EMBL" id="KAK6785986.1"/>
    </source>
</evidence>
<keyword evidence="2" id="KW-1185">Reference proteome</keyword>